<organism evidence="2 3">
    <name type="scientific">Panicum hallii var. hallii</name>
    <dbReference type="NCBI Taxonomy" id="1504633"/>
    <lineage>
        <taxon>Eukaryota</taxon>
        <taxon>Viridiplantae</taxon>
        <taxon>Streptophyta</taxon>
        <taxon>Embryophyta</taxon>
        <taxon>Tracheophyta</taxon>
        <taxon>Spermatophyta</taxon>
        <taxon>Magnoliopsida</taxon>
        <taxon>Liliopsida</taxon>
        <taxon>Poales</taxon>
        <taxon>Poaceae</taxon>
        <taxon>PACMAD clade</taxon>
        <taxon>Panicoideae</taxon>
        <taxon>Panicodae</taxon>
        <taxon>Paniceae</taxon>
        <taxon>Panicinae</taxon>
        <taxon>Panicum</taxon>
        <taxon>Panicum sect. Panicum</taxon>
    </lineage>
</organism>
<dbReference type="EMBL" id="CM009753">
    <property type="protein sequence ID" value="PUZ58214.1"/>
    <property type="molecule type" value="Genomic_DNA"/>
</dbReference>
<dbReference type="Proteomes" id="UP000244336">
    <property type="component" value="Chromosome 5"/>
</dbReference>
<reference evidence="2 3" key="1">
    <citation type="submission" date="2018-04" db="EMBL/GenBank/DDBJ databases">
        <title>WGS assembly of Panicum hallii var. hallii HAL2.</title>
        <authorList>
            <person name="Lovell J."/>
            <person name="Jenkins J."/>
            <person name="Lowry D."/>
            <person name="Mamidi S."/>
            <person name="Sreedasyam A."/>
            <person name="Weng X."/>
            <person name="Barry K."/>
            <person name="Bonette J."/>
            <person name="Campitelli B."/>
            <person name="Daum C."/>
            <person name="Gordon S."/>
            <person name="Gould B."/>
            <person name="Lipzen A."/>
            <person name="MacQueen A."/>
            <person name="Palacio-Mejia J."/>
            <person name="Plott C."/>
            <person name="Shakirov E."/>
            <person name="Shu S."/>
            <person name="Yoshinaga Y."/>
            <person name="Zane M."/>
            <person name="Rokhsar D."/>
            <person name="Grimwood J."/>
            <person name="Schmutz J."/>
            <person name="Juenger T."/>
        </authorList>
    </citation>
    <scope>NUCLEOTIDE SEQUENCE [LARGE SCALE GENOMIC DNA]</scope>
    <source>
        <strain evidence="3">cv. HAL2</strain>
    </source>
</reference>
<dbReference type="InterPro" id="IPR001810">
    <property type="entry name" value="F-box_dom"/>
</dbReference>
<dbReference type="SUPFAM" id="SSF81383">
    <property type="entry name" value="F-box domain"/>
    <property type="match status" value="1"/>
</dbReference>
<dbReference type="Pfam" id="PF00646">
    <property type="entry name" value="F-box"/>
    <property type="match status" value="1"/>
</dbReference>
<dbReference type="InterPro" id="IPR036047">
    <property type="entry name" value="F-box-like_dom_sf"/>
</dbReference>
<dbReference type="PANTHER" id="PTHR32153">
    <property type="entry name" value="OJ000223_09.16 PROTEIN"/>
    <property type="match status" value="1"/>
</dbReference>
<proteinExistence type="predicted"/>
<evidence type="ECO:0000259" key="1">
    <source>
        <dbReference type="PROSITE" id="PS50181"/>
    </source>
</evidence>
<dbReference type="OrthoDB" id="692734at2759"/>
<protein>
    <recommendedName>
        <fullName evidence="1">F-box domain-containing protein</fullName>
    </recommendedName>
</protein>
<gene>
    <name evidence="2" type="ORF">GQ55_5G491500</name>
</gene>
<feature type="domain" description="F-box" evidence="1">
    <location>
        <begin position="25"/>
        <end position="79"/>
    </location>
</feature>
<keyword evidence="3" id="KW-1185">Reference proteome</keyword>
<sequence>MADFIRSEAVEKVTDTKVAIVEDDEDRLSSLPDDILFSVLKRLNLLEAARTSVLSRRWMNLFRFRSIIRIDVGSFYQKYKDSELTRDVLAQINANMVKMTKSMLPHNCQCPISISLLRVKFSLVEESIDIIRCVDNAMANREISALQFYMHTETVDLDCTQDDKMNYGRRFMRFFDAGPHAFGGLSYLHIESVAPTINDIVTVLDKCNKLLYLSLHGCDFGSQAVLKIEHRQLTTRTLSNCNCERVQLTCLPSLLRLTFQFWTAQENHEFLINVMLSELYLDFSCEGIWVQLEAPKLAGNWLQNLQFLCLRCIHEDSAPLSKKMHVEVLYELSKVFHSYLLPWSTKVWDHTSCGHEEDEPEEFTELCQQLYQKKCDSLTWEAPDDLKHYSLKEIVINEYQIGEKFTRYTRRVVEAAANLELVILLDRARCEHCKFYLSTRYPRTEEERFLTSKQILEWSSRPIKIEIVT</sequence>
<dbReference type="STRING" id="1504633.A0A2T7DRK0"/>
<dbReference type="InterPro" id="IPR044997">
    <property type="entry name" value="F-box_plant"/>
</dbReference>
<accession>A0A2T7DRK0</accession>
<evidence type="ECO:0000313" key="2">
    <source>
        <dbReference type="EMBL" id="PUZ58214.1"/>
    </source>
</evidence>
<evidence type="ECO:0000313" key="3">
    <source>
        <dbReference type="Proteomes" id="UP000244336"/>
    </source>
</evidence>
<name>A0A2T7DRK0_9POAL</name>
<dbReference type="PROSITE" id="PS50181">
    <property type="entry name" value="FBOX"/>
    <property type="match status" value="1"/>
</dbReference>
<dbReference type="AlphaFoldDB" id="A0A2T7DRK0"/>
<dbReference type="Gramene" id="PUZ58214">
    <property type="protein sequence ID" value="PUZ58214"/>
    <property type="gene ID" value="GQ55_5G491500"/>
</dbReference>